<reference evidence="2" key="1">
    <citation type="journal article" date="2012" name="Nature">
        <title>The tomato genome sequence provides insights into fleshy fruit evolution.</title>
        <authorList>
            <consortium name="Tomato Genome Consortium"/>
        </authorList>
    </citation>
    <scope>NUCLEOTIDE SEQUENCE [LARGE SCALE GENOMIC DNA]</scope>
    <source>
        <strain evidence="2">cv. Heinz 1706</strain>
    </source>
</reference>
<dbReference type="AlphaFoldDB" id="A0A3Q7EMK9"/>
<feature type="compositionally biased region" description="Polar residues" evidence="1">
    <location>
        <begin position="674"/>
        <end position="687"/>
    </location>
</feature>
<dbReference type="FunCoup" id="A0A3Q7EMK9">
    <property type="interactions" value="1237"/>
</dbReference>
<feature type="compositionally biased region" description="Basic and acidic residues" evidence="1">
    <location>
        <begin position="711"/>
        <end position="725"/>
    </location>
</feature>
<evidence type="ECO:0000313" key="3">
    <source>
        <dbReference type="Proteomes" id="UP000004994"/>
    </source>
</evidence>
<accession>A0A3Q7EMK9</accession>
<dbReference type="EnsemblPlants" id="Solyc01g096010.3.1">
    <property type="protein sequence ID" value="Solyc01g096010.3.1"/>
    <property type="gene ID" value="Solyc01g096010.3"/>
</dbReference>
<dbReference type="PaxDb" id="4081-Solyc01g096010.2.1"/>
<dbReference type="STRING" id="4081.A0A3Q7EMK9"/>
<dbReference type="OMA" id="EYWGIGS"/>
<evidence type="ECO:0000313" key="2">
    <source>
        <dbReference type="EnsemblPlants" id="Solyc01g096010.3.1"/>
    </source>
</evidence>
<protein>
    <submittedName>
        <fullName evidence="2">Uncharacterized protein</fullName>
    </submittedName>
</protein>
<evidence type="ECO:0000256" key="1">
    <source>
        <dbReference type="SAM" id="MobiDB-lite"/>
    </source>
</evidence>
<dbReference type="PANTHER" id="PTHR34962">
    <property type="entry name" value="EMBRYO DEFECTIVE 1703-RELATED"/>
    <property type="match status" value="1"/>
</dbReference>
<dbReference type="InParanoid" id="A0A3Q7EMK9"/>
<feature type="region of interest" description="Disordered" evidence="1">
    <location>
        <begin position="674"/>
        <end position="734"/>
    </location>
</feature>
<dbReference type="Proteomes" id="UP000004994">
    <property type="component" value="Chromosome 1"/>
</dbReference>
<keyword evidence="3" id="KW-1185">Reference proteome</keyword>
<dbReference type="PANTHER" id="PTHR34962:SF1">
    <property type="entry name" value="EMBRYO DEFECTIVE 1703-RELATED"/>
    <property type="match status" value="1"/>
</dbReference>
<organism evidence="2">
    <name type="scientific">Solanum lycopersicum</name>
    <name type="common">Tomato</name>
    <name type="synonym">Lycopersicon esculentum</name>
    <dbReference type="NCBI Taxonomy" id="4081"/>
    <lineage>
        <taxon>Eukaryota</taxon>
        <taxon>Viridiplantae</taxon>
        <taxon>Streptophyta</taxon>
        <taxon>Embryophyta</taxon>
        <taxon>Tracheophyta</taxon>
        <taxon>Spermatophyta</taxon>
        <taxon>Magnoliopsida</taxon>
        <taxon>eudicotyledons</taxon>
        <taxon>Gunneridae</taxon>
        <taxon>Pentapetalae</taxon>
        <taxon>asterids</taxon>
        <taxon>lamiids</taxon>
        <taxon>Solanales</taxon>
        <taxon>Solanaceae</taxon>
        <taxon>Solanoideae</taxon>
        <taxon>Solaneae</taxon>
        <taxon>Solanum</taxon>
        <taxon>Solanum subgen. Lycopersicon</taxon>
    </lineage>
</organism>
<name>A0A3Q7EMK9_SOLLC</name>
<feature type="region of interest" description="Disordered" evidence="1">
    <location>
        <begin position="390"/>
        <end position="410"/>
    </location>
</feature>
<dbReference type="Gramene" id="Solyc01g096010.3.1">
    <property type="protein sequence ID" value="Solyc01g096010.3.1"/>
    <property type="gene ID" value="Solyc01g096010.3"/>
</dbReference>
<reference evidence="2" key="2">
    <citation type="submission" date="2019-01" db="UniProtKB">
        <authorList>
            <consortium name="EnsemblPlants"/>
        </authorList>
    </citation>
    <scope>IDENTIFICATION</scope>
    <source>
        <strain evidence="2">cv. Heinz 1706</strain>
    </source>
</reference>
<proteinExistence type="predicted"/>
<sequence length="1215" mass="138103">MSLLTISSSCSILYPLQISSPKFSISKWRKRTPLARNFKICSPISPFSNPSRFQISAQFGRRTKRQNYLRKKLTQKQQVIENPITHNPTSEIFQFESQHGDEKSKNLVSDTGVVGNTEESVKELKTKALGESVLWNKLESWVEQYKKDTEFWGIGTGPIFTVFQDSEGKVKRVVVSEDEILKRSRIDPTLYRNATIEEHEDVNAKISLAEVLAREMESGKNLLPKNSSVAKFLVSGEMSNTVVSGEMPYTVNRLSTFSLNPNLSKKLPSIGLVVFCGFFLIWTVKKMFISGNNGEEEYSSLEKEMLRRKMKARKEKEKTAKGEMEVIRGTIEPDNMSLERPWLNKQEIMSSIKKAREVDGKLALAEQFQNQQFENAEFYEEIEEIRKMARHAREQEKGNSLQADNGGESGDYPASTELFNEMVVAEQNLFEDINEQHDLSGFVGPTTSSDNNGVHTSSSSLVNHEVQTSNSNLEPPDDITSPMADSCESKHDVISTYGTEKPIITSGKSSKPSEISVTSKSKIILSVKEAREYLSKKNEKLKTKQERTSECEPEVENISIPLLEEESIGDMNQLSDKAGKEFDRLPLCGTSDFAYEDSSFKQEEFLPTSNSAVAALNKGKCYQSLSSDDDENSRYEELKSLDLSSPEQEATVGDLSSQLGEIKIFQRSVPLETSDLTSSSNHCQENNKAFPANDISEHDDKEAPPTVIPETHSHQEDNSRTKELEPSPNNGSWLEKNFHEFEPVIKKIQMGFRDNYRVAKEKSDEELNLKTQMFHLETNENVTELEWMKDERLNEIVFKVRENELAGREPFYQMDDEDKLAFFSGLEKKVDQENKQLQNLHEWLHSNIENLDYGADGISLYDPPEKIIPRWKGPPLEGSSEFLNYFLEQRKVVAESLKSSKIIKKERQDLPLGLQESPLSSKIDSTSAISIQDAKTKTPRTIIESSDGSIKAGKKSGKEYWQHTKKWSRGFLESYNAETDPEIKSVMKDVGKDLDKWITEREIKEAADLMDNLPEKGKKLIKEKLDKVKREMELFGPQAVVSKYREYADEKEEDYLWWLDLPRVLCIELYTEEEGEMKAGFYSLEMGADLELDPKQYHAQMEMLGNGNAFVVARPPKDAYRDAKTNGFNVTVIKKGQLQQLNVDQSLEEVEEAITDIGSKIYHEKIMRERSLDVTTVMKGVFGTGKPTKKSCGRIPLILKSQRSFTTVSLIQISY</sequence>